<dbReference type="EMBL" id="BAAANN010000002">
    <property type="protein sequence ID" value="GAA1940490.1"/>
    <property type="molecule type" value="Genomic_DNA"/>
</dbReference>
<dbReference type="Pfam" id="PF00239">
    <property type="entry name" value="Resolvase"/>
    <property type="match status" value="1"/>
</dbReference>
<evidence type="ECO:0000256" key="1">
    <source>
        <dbReference type="ARBA" id="ARBA00023125"/>
    </source>
</evidence>
<accession>A0ABN2Q393</accession>
<reference evidence="4 5" key="1">
    <citation type="journal article" date="2019" name="Int. J. Syst. Evol. Microbiol.">
        <title>The Global Catalogue of Microorganisms (GCM) 10K type strain sequencing project: providing services to taxonomists for standard genome sequencing and annotation.</title>
        <authorList>
            <consortium name="The Broad Institute Genomics Platform"/>
            <consortium name="The Broad Institute Genome Sequencing Center for Infectious Disease"/>
            <person name="Wu L."/>
            <person name="Ma J."/>
        </authorList>
    </citation>
    <scope>NUCLEOTIDE SEQUENCE [LARGE SCALE GENOMIC DNA]</scope>
    <source>
        <strain evidence="4 5">JCM 14545</strain>
    </source>
</reference>
<evidence type="ECO:0000256" key="2">
    <source>
        <dbReference type="ARBA" id="ARBA00023172"/>
    </source>
</evidence>
<dbReference type="Proteomes" id="UP001501116">
    <property type="component" value="Unassembled WGS sequence"/>
</dbReference>
<comment type="caution">
    <text evidence="4">The sequence shown here is derived from an EMBL/GenBank/DDBJ whole genome shotgun (WGS) entry which is preliminary data.</text>
</comment>
<dbReference type="InterPro" id="IPR011109">
    <property type="entry name" value="DNA_bind_recombinase_dom"/>
</dbReference>
<dbReference type="Pfam" id="PF13408">
    <property type="entry name" value="Zn_ribbon_recom"/>
    <property type="match status" value="1"/>
</dbReference>
<sequence length="507" mass="57163">MENRQVRAIAGARVSHVQGSEKTSHLDQHETGAKYTANQGWDLVGSFEDLDVSALNTSPWDRPDLGPWLNDRAHEWDALVVAKTDRLFRSAKDATDLAHWAEQNNKILVMVDDGLKLDFFHPQDEQDPFAVMLAKIFLILSAMFAELEGRRFVQRAQSRVRFLRPTDRWGWGIAPYTHIVIDHPSGTGKALALNPVTQPVVHDVVERRLLIEDQSMTNIAVSLNDEKVLTPRDQRRVERGEKPQGESWTVNQLMRILTSLATQGIKLANGKPVLDDEGRPVRVGPPTFSGEVWDQLQGLLKERSGEPRKRRHSTNPLLGVGKCGECGASLRQRSQTTPAGKTHRYYVCGRSPKACLGVSIRADDAEEIVAQTFLEDCGSLVVLRRVFQPGEDHSYELAEVEQTIESLREDRALGLFSGPEDEARYRDQMRALIARRDVLRALPSRVAGWIYEPTGTTYAEDWASAEVERRRKLLTEAGVVFRLHEPNQWAVEVPDDMKDRMRQASSS</sequence>
<organism evidence="4 5">
    <name type="scientific">Amycolatopsis minnesotensis</name>
    <dbReference type="NCBI Taxonomy" id="337894"/>
    <lineage>
        <taxon>Bacteria</taxon>
        <taxon>Bacillati</taxon>
        <taxon>Actinomycetota</taxon>
        <taxon>Actinomycetes</taxon>
        <taxon>Pseudonocardiales</taxon>
        <taxon>Pseudonocardiaceae</taxon>
        <taxon>Amycolatopsis</taxon>
    </lineage>
</organism>
<dbReference type="InterPro" id="IPR036162">
    <property type="entry name" value="Resolvase-like_N_sf"/>
</dbReference>
<dbReference type="Gene3D" id="3.40.50.1390">
    <property type="entry name" value="Resolvase, N-terminal catalytic domain"/>
    <property type="match status" value="1"/>
</dbReference>
<dbReference type="InterPro" id="IPR038109">
    <property type="entry name" value="DNA_bind_recomb_sf"/>
</dbReference>
<dbReference type="CDD" id="cd00338">
    <property type="entry name" value="Ser_Recombinase"/>
    <property type="match status" value="1"/>
</dbReference>
<dbReference type="RefSeq" id="WP_344412817.1">
    <property type="nucleotide sequence ID" value="NZ_BAAANN010000002.1"/>
</dbReference>
<evidence type="ECO:0000313" key="5">
    <source>
        <dbReference type="Proteomes" id="UP001501116"/>
    </source>
</evidence>
<dbReference type="PANTHER" id="PTHR30461:SF2">
    <property type="entry name" value="SERINE RECOMBINASE PINE-RELATED"/>
    <property type="match status" value="1"/>
</dbReference>
<dbReference type="Gene3D" id="3.90.1750.20">
    <property type="entry name" value="Putative Large Serine Recombinase, Chain B, Domain 2"/>
    <property type="match status" value="1"/>
</dbReference>
<proteinExistence type="predicted"/>
<dbReference type="PANTHER" id="PTHR30461">
    <property type="entry name" value="DNA-INVERTASE FROM LAMBDOID PROPHAGE"/>
    <property type="match status" value="1"/>
</dbReference>
<dbReference type="InterPro" id="IPR006119">
    <property type="entry name" value="Resolv_N"/>
</dbReference>
<dbReference type="Pfam" id="PF07508">
    <property type="entry name" value="Recombinase"/>
    <property type="match status" value="1"/>
</dbReference>
<dbReference type="SMART" id="SM00857">
    <property type="entry name" value="Resolvase"/>
    <property type="match status" value="1"/>
</dbReference>
<dbReference type="InterPro" id="IPR050639">
    <property type="entry name" value="SSR_resolvase"/>
</dbReference>
<keyword evidence="5" id="KW-1185">Reference proteome</keyword>
<evidence type="ECO:0000259" key="3">
    <source>
        <dbReference type="PROSITE" id="PS51737"/>
    </source>
</evidence>
<dbReference type="PROSITE" id="PS51737">
    <property type="entry name" value="RECOMBINASE_DNA_BIND"/>
    <property type="match status" value="1"/>
</dbReference>
<keyword evidence="1" id="KW-0238">DNA-binding</keyword>
<gene>
    <name evidence="4" type="ORF">GCM10009754_04650</name>
</gene>
<name>A0ABN2Q393_9PSEU</name>
<protein>
    <recommendedName>
        <fullName evidence="3">Recombinase domain-containing protein</fullName>
    </recommendedName>
</protein>
<dbReference type="SUPFAM" id="SSF53041">
    <property type="entry name" value="Resolvase-like"/>
    <property type="match status" value="1"/>
</dbReference>
<dbReference type="InterPro" id="IPR025827">
    <property type="entry name" value="Zn_ribbon_recom_dom"/>
</dbReference>
<feature type="domain" description="Recombinase" evidence="3">
    <location>
        <begin position="175"/>
        <end position="306"/>
    </location>
</feature>
<evidence type="ECO:0000313" key="4">
    <source>
        <dbReference type="EMBL" id="GAA1940490.1"/>
    </source>
</evidence>
<keyword evidence="2" id="KW-0233">DNA recombination</keyword>